<protein>
    <submittedName>
        <fullName evidence="1">Uncharacterized protein</fullName>
    </submittedName>
</protein>
<keyword evidence="2" id="KW-1185">Reference proteome</keyword>
<proteinExistence type="predicted"/>
<name>A0A7J7IUY3_BUGNE</name>
<sequence>MVQSGISIMTKEIPDVGKMRIRYPVMPIHDFGNVMYKELSALSDMTLKKRTYEKLYPGVRADNGTIEEVFAFETRVSTATPPGIHIHSLELTLSEINQLKSGKFIHVETSVNSGHSHNLELRYLEKWNTSKYI</sequence>
<dbReference type="Proteomes" id="UP000593567">
    <property type="component" value="Unassembled WGS sequence"/>
</dbReference>
<dbReference type="OrthoDB" id="6153175at2759"/>
<reference evidence="1" key="1">
    <citation type="submission" date="2020-06" db="EMBL/GenBank/DDBJ databases">
        <title>Draft genome of Bugula neritina, a colonial animal packing powerful symbionts and potential medicines.</title>
        <authorList>
            <person name="Rayko M."/>
        </authorList>
    </citation>
    <scope>NUCLEOTIDE SEQUENCE [LARGE SCALE GENOMIC DNA]</scope>
    <source>
        <strain evidence="1">Kwan_BN1</strain>
    </source>
</reference>
<dbReference type="EMBL" id="VXIV02003373">
    <property type="protein sequence ID" value="KAF6017625.1"/>
    <property type="molecule type" value="Genomic_DNA"/>
</dbReference>
<comment type="caution">
    <text evidence="1">The sequence shown here is derived from an EMBL/GenBank/DDBJ whole genome shotgun (WGS) entry which is preliminary data.</text>
</comment>
<dbReference type="AlphaFoldDB" id="A0A7J7IUY3"/>
<organism evidence="1 2">
    <name type="scientific">Bugula neritina</name>
    <name type="common">Brown bryozoan</name>
    <name type="synonym">Sertularia neritina</name>
    <dbReference type="NCBI Taxonomy" id="10212"/>
    <lineage>
        <taxon>Eukaryota</taxon>
        <taxon>Metazoa</taxon>
        <taxon>Spiralia</taxon>
        <taxon>Lophotrochozoa</taxon>
        <taxon>Bryozoa</taxon>
        <taxon>Gymnolaemata</taxon>
        <taxon>Cheilostomatida</taxon>
        <taxon>Flustrina</taxon>
        <taxon>Buguloidea</taxon>
        <taxon>Bugulidae</taxon>
        <taxon>Bugula</taxon>
    </lineage>
</organism>
<evidence type="ECO:0000313" key="2">
    <source>
        <dbReference type="Proteomes" id="UP000593567"/>
    </source>
</evidence>
<accession>A0A7J7IUY3</accession>
<evidence type="ECO:0000313" key="1">
    <source>
        <dbReference type="EMBL" id="KAF6017625.1"/>
    </source>
</evidence>
<gene>
    <name evidence="1" type="ORF">EB796_024051</name>
</gene>